<dbReference type="CDD" id="cd03230">
    <property type="entry name" value="ABC_DR_subfamily_A"/>
    <property type="match status" value="1"/>
</dbReference>
<dbReference type="SUPFAM" id="SSF52540">
    <property type="entry name" value="P-loop containing nucleoside triphosphate hydrolases"/>
    <property type="match status" value="1"/>
</dbReference>
<organism evidence="4 5">
    <name type="scientific">Rhodovulum adriaticum</name>
    <name type="common">Rhodopseudomonas adriatica</name>
    <dbReference type="NCBI Taxonomy" id="35804"/>
    <lineage>
        <taxon>Bacteria</taxon>
        <taxon>Pseudomonadati</taxon>
        <taxon>Pseudomonadota</taxon>
        <taxon>Alphaproteobacteria</taxon>
        <taxon>Rhodobacterales</taxon>
        <taxon>Paracoccaceae</taxon>
        <taxon>Rhodovulum</taxon>
    </lineage>
</organism>
<dbReference type="PANTHER" id="PTHR43158:SF10">
    <property type="entry name" value="ABC TRANSPORTER ATP-BINDING PROTEIN YTRB"/>
    <property type="match status" value="1"/>
</dbReference>
<evidence type="ECO:0000256" key="1">
    <source>
        <dbReference type="ARBA" id="ARBA00022741"/>
    </source>
</evidence>
<sequence length="332" mass="36765">MCAGPITGPARMTGKRDGIRHLRQIRAGFAGNGTMSAPAIAVQGLVHRYGPRTIHDGLSFTVPEGRILGLLGKNGVGKTTLIRILMGFLTPTAGTCRVLGDDSHALRAETKRRVGLVFEGHLAYDFLSIAETERFFARWYPRWRRDVFWDLVERLNLPPTHRIRHMSEGQRSQVVLGAVMAQDPDLLILDDYTMGLDAGYRRLFLDYLVHYARAGNKTVLVTSHVVQDMERLVDDVIFLRRGGDVLQTSLSDFMGRFRHYHLPAGAAPANLPTPAAPLHGLEREADGSLSVFAFAGPEEMRAALRTAGIDPAGIRERQMSLEDAFVGYTGKY</sequence>
<accession>A0A4R2NK64</accession>
<feature type="domain" description="ABC transporter" evidence="3">
    <location>
        <begin position="40"/>
        <end position="266"/>
    </location>
</feature>
<keyword evidence="2 4" id="KW-0067">ATP-binding</keyword>
<reference evidence="4 5" key="1">
    <citation type="submission" date="2019-03" db="EMBL/GenBank/DDBJ databases">
        <title>Genomic Encyclopedia of Type Strains, Phase IV (KMG-IV): sequencing the most valuable type-strain genomes for metagenomic binning, comparative biology and taxonomic classification.</title>
        <authorList>
            <person name="Goeker M."/>
        </authorList>
    </citation>
    <scope>NUCLEOTIDE SEQUENCE [LARGE SCALE GENOMIC DNA]</scope>
    <source>
        <strain evidence="4 5">DSM 2781</strain>
    </source>
</reference>
<dbReference type="SMART" id="SM00382">
    <property type="entry name" value="AAA"/>
    <property type="match status" value="1"/>
</dbReference>
<keyword evidence="5" id="KW-1185">Reference proteome</keyword>
<keyword evidence="1" id="KW-0547">Nucleotide-binding</keyword>
<comment type="caution">
    <text evidence="4">The sequence shown here is derived from an EMBL/GenBank/DDBJ whole genome shotgun (WGS) entry which is preliminary data.</text>
</comment>
<dbReference type="GO" id="GO:0016887">
    <property type="term" value="F:ATP hydrolysis activity"/>
    <property type="evidence" value="ECO:0007669"/>
    <property type="project" value="InterPro"/>
</dbReference>
<evidence type="ECO:0000259" key="3">
    <source>
        <dbReference type="PROSITE" id="PS50893"/>
    </source>
</evidence>
<dbReference type="AlphaFoldDB" id="A0A4R2NK64"/>
<dbReference type="EMBL" id="SLXL01000008">
    <property type="protein sequence ID" value="TCP21969.1"/>
    <property type="molecule type" value="Genomic_DNA"/>
</dbReference>
<dbReference type="InterPro" id="IPR003439">
    <property type="entry name" value="ABC_transporter-like_ATP-bd"/>
</dbReference>
<dbReference type="PANTHER" id="PTHR43158">
    <property type="entry name" value="SKFA PEPTIDE EXPORT ATP-BINDING PROTEIN SKFE"/>
    <property type="match status" value="1"/>
</dbReference>
<name>A0A4R2NK64_RHOAD</name>
<evidence type="ECO:0000313" key="4">
    <source>
        <dbReference type="EMBL" id="TCP21969.1"/>
    </source>
</evidence>
<dbReference type="InterPro" id="IPR003593">
    <property type="entry name" value="AAA+_ATPase"/>
</dbReference>
<proteinExistence type="predicted"/>
<dbReference type="PROSITE" id="PS50893">
    <property type="entry name" value="ABC_TRANSPORTER_2"/>
    <property type="match status" value="1"/>
</dbReference>
<evidence type="ECO:0000256" key="2">
    <source>
        <dbReference type="ARBA" id="ARBA00022840"/>
    </source>
</evidence>
<dbReference type="GO" id="GO:0005524">
    <property type="term" value="F:ATP binding"/>
    <property type="evidence" value="ECO:0007669"/>
    <property type="project" value="UniProtKB-KW"/>
</dbReference>
<gene>
    <name evidence="4" type="ORF">EV656_10815</name>
</gene>
<dbReference type="Proteomes" id="UP000295733">
    <property type="component" value="Unassembled WGS sequence"/>
</dbReference>
<protein>
    <submittedName>
        <fullName evidence="4">ABC-2 type transport system ATP-binding protein</fullName>
    </submittedName>
</protein>
<dbReference type="Gene3D" id="3.40.50.300">
    <property type="entry name" value="P-loop containing nucleotide triphosphate hydrolases"/>
    <property type="match status" value="1"/>
</dbReference>
<dbReference type="Pfam" id="PF00005">
    <property type="entry name" value="ABC_tran"/>
    <property type="match status" value="1"/>
</dbReference>
<evidence type="ECO:0000313" key="5">
    <source>
        <dbReference type="Proteomes" id="UP000295733"/>
    </source>
</evidence>
<dbReference type="InterPro" id="IPR027417">
    <property type="entry name" value="P-loop_NTPase"/>
</dbReference>